<comment type="caution">
    <text evidence="3">The sequence shown here is derived from an EMBL/GenBank/DDBJ whole genome shotgun (WGS) entry which is preliminary data.</text>
</comment>
<evidence type="ECO:0000256" key="2">
    <source>
        <dbReference type="SAM" id="SignalP"/>
    </source>
</evidence>
<name>A0AAD9LKA6_BABDI</name>
<keyword evidence="2" id="KW-0732">Signal</keyword>
<reference evidence="3" key="1">
    <citation type="journal article" date="2014" name="Nucleic Acids Res.">
        <title>The evolutionary dynamics of variant antigen genes in Babesia reveal a history of genomic innovation underlying host-parasite interaction.</title>
        <authorList>
            <person name="Jackson A.P."/>
            <person name="Otto T.D."/>
            <person name="Darby A."/>
            <person name="Ramaprasad A."/>
            <person name="Xia D."/>
            <person name="Echaide I.E."/>
            <person name="Farber M."/>
            <person name="Gahlot S."/>
            <person name="Gamble J."/>
            <person name="Gupta D."/>
            <person name="Gupta Y."/>
            <person name="Jackson L."/>
            <person name="Malandrin L."/>
            <person name="Malas T.B."/>
            <person name="Moussa E."/>
            <person name="Nair M."/>
            <person name="Reid A.J."/>
            <person name="Sanders M."/>
            <person name="Sharma J."/>
            <person name="Tracey A."/>
            <person name="Quail M.A."/>
            <person name="Weir W."/>
            <person name="Wastling J.M."/>
            <person name="Hall N."/>
            <person name="Willadsen P."/>
            <person name="Lingelbach K."/>
            <person name="Shiels B."/>
            <person name="Tait A."/>
            <person name="Berriman M."/>
            <person name="Allred D.R."/>
            <person name="Pain A."/>
        </authorList>
    </citation>
    <scope>NUCLEOTIDE SEQUENCE</scope>
    <source>
        <strain evidence="3">1802A</strain>
    </source>
</reference>
<evidence type="ECO:0000313" key="3">
    <source>
        <dbReference type="EMBL" id="KAK1938707.1"/>
    </source>
</evidence>
<sequence length="173" mass="18823">MARTITVVASILGILVAFCSVSSCAKRGYGGALNAMAPHLLNTAASLITGSPYGDPEEPHISLKIVPSKRIHLTPSEMNSLLFTIKQEIHRKDLLEHRAANEKHLSAWALNQAPVYMPFRDNAKDGSKKHEPTLQMAVKHMQEEAEASSKETTHNKTGSVKDLKAQQSTIATA</sequence>
<feature type="compositionally biased region" description="Basic and acidic residues" evidence="1">
    <location>
        <begin position="140"/>
        <end position="164"/>
    </location>
</feature>
<gene>
    <name evidence="3" type="ORF">X943_003642</name>
</gene>
<feature type="signal peptide" evidence="2">
    <location>
        <begin position="1"/>
        <end position="24"/>
    </location>
</feature>
<dbReference type="PROSITE" id="PS51257">
    <property type="entry name" value="PROKAR_LIPOPROTEIN"/>
    <property type="match status" value="1"/>
</dbReference>
<keyword evidence="4" id="KW-1185">Reference proteome</keyword>
<feature type="region of interest" description="Disordered" evidence="1">
    <location>
        <begin position="138"/>
        <end position="173"/>
    </location>
</feature>
<reference evidence="3" key="2">
    <citation type="submission" date="2021-05" db="EMBL/GenBank/DDBJ databases">
        <authorList>
            <person name="Pain A."/>
        </authorList>
    </citation>
    <scope>NUCLEOTIDE SEQUENCE</scope>
    <source>
        <strain evidence="3">1802A</strain>
    </source>
</reference>
<proteinExistence type="predicted"/>
<evidence type="ECO:0000313" key="4">
    <source>
        <dbReference type="Proteomes" id="UP001195914"/>
    </source>
</evidence>
<evidence type="ECO:0000256" key="1">
    <source>
        <dbReference type="SAM" id="MobiDB-lite"/>
    </source>
</evidence>
<dbReference type="EMBL" id="JAHBMH010000024">
    <property type="protein sequence ID" value="KAK1938707.1"/>
    <property type="molecule type" value="Genomic_DNA"/>
</dbReference>
<accession>A0AAD9LKA6</accession>
<protein>
    <submittedName>
        <fullName evidence="3">Membrane protein, putativve</fullName>
    </submittedName>
</protein>
<dbReference type="Proteomes" id="UP001195914">
    <property type="component" value="Unassembled WGS sequence"/>
</dbReference>
<organism evidence="3 4">
    <name type="scientific">Babesia divergens</name>
    <dbReference type="NCBI Taxonomy" id="32595"/>
    <lineage>
        <taxon>Eukaryota</taxon>
        <taxon>Sar</taxon>
        <taxon>Alveolata</taxon>
        <taxon>Apicomplexa</taxon>
        <taxon>Aconoidasida</taxon>
        <taxon>Piroplasmida</taxon>
        <taxon>Babesiidae</taxon>
        <taxon>Babesia</taxon>
    </lineage>
</organism>
<dbReference type="AlphaFoldDB" id="A0AAD9LKA6"/>
<feature type="chain" id="PRO_5042160722" evidence="2">
    <location>
        <begin position="25"/>
        <end position="173"/>
    </location>
</feature>